<organism evidence="1">
    <name type="scientific">Halomonas sp. RT37</name>
    <dbReference type="NCBI Taxonomy" id="2950872"/>
    <lineage>
        <taxon>Bacteria</taxon>
        <taxon>Pseudomonadati</taxon>
        <taxon>Pseudomonadota</taxon>
        <taxon>Gammaproteobacteria</taxon>
        <taxon>Oceanospirillales</taxon>
        <taxon>Halomonadaceae</taxon>
        <taxon>Halomonas</taxon>
    </lineage>
</organism>
<proteinExistence type="predicted"/>
<reference evidence="1" key="1">
    <citation type="submission" date="2022-06" db="EMBL/GenBank/DDBJ databases">
        <title>A novel DMS-producing enzyme.</title>
        <authorList>
            <person name="Zhang Y."/>
        </authorList>
    </citation>
    <scope>NUCLEOTIDE SEQUENCE</scope>
    <source>
        <strain evidence="1">RT37</strain>
    </source>
</reference>
<dbReference type="Pfam" id="PF08907">
    <property type="entry name" value="DUF1853"/>
    <property type="match status" value="1"/>
</dbReference>
<dbReference type="RefSeq" id="WP_348826421.1">
    <property type="nucleotide sequence ID" value="NZ_CP098827.1"/>
</dbReference>
<gene>
    <name evidence="1" type="ORF">NFG58_10445</name>
</gene>
<name>A0AAU7KBK3_9GAMM</name>
<accession>A0AAU7KBK3</accession>
<dbReference type="EMBL" id="CP098827">
    <property type="protein sequence ID" value="XBO69066.1"/>
    <property type="molecule type" value="Genomic_DNA"/>
</dbReference>
<dbReference type="InterPro" id="IPR015003">
    <property type="entry name" value="DUF1853"/>
</dbReference>
<protein>
    <submittedName>
        <fullName evidence="1">DUF1853 family protein</fullName>
    </submittedName>
</protein>
<dbReference type="AlphaFoldDB" id="A0AAU7KBK3"/>
<evidence type="ECO:0000313" key="1">
    <source>
        <dbReference type="EMBL" id="XBO69066.1"/>
    </source>
</evidence>
<sequence length="379" mass="41936">MTSCQGATTAVQLGAVPNHPMVRDLAWLMTAPDLIDTDWPGRPSLTQLGLGEPEHRHAYLAAIDADPSSLEAMVGRTATTRLGQYHEFLWQFLLSTAPATELLAHNVPIREEKRTLGELDLLYRNADGRLQHLEVAIKFFLGLPCGPGDSGDTCRWIGPGGLDSLALKVSHLLHHQLPLLQSQRARELLLLGLNDSPANTIKEAPLASLQHGIEAHLAMPGVLFQPWHCPMALPRGVPDSALQGLWCHWRDWSALCRQFENMRFGTCLAKPHWLAPPQPRHWSSRDDLTRALAAHFATYATPVQVMLTEDPLRFEREALDPPLDGSWVLGQDADEPATQDMKNAPPAACGRRIFVVGDDWPRQVPLPPRAVHKRQATTG</sequence>